<feature type="transmembrane region" description="Helical" evidence="2">
    <location>
        <begin position="36"/>
        <end position="60"/>
    </location>
</feature>
<evidence type="ECO:0000256" key="2">
    <source>
        <dbReference type="SAM" id="Phobius"/>
    </source>
</evidence>
<feature type="transmembrane region" description="Helical" evidence="2">
    <location>
        <begin position="12"/>
        <end position="30"/>
    </location>
</feature>
<organism evidence="3 4">
    <name type="scientific">Rhizophagus irregularis</name>
    <dbReference type="NCBI Taxonomy" id="588596"/>
    <lineage>
        <taxon>Eukaryota</taxon>
        <taxon>Fungi</taxon>
        <taxon>Fungi incertae sedis</taxon>
        <taxon>Mucoromycota</taxon>
        <taxon>Glomeromycotina</taxon>
        <taxon>Glomeromycetes</taxon>
        <taxon>Glomerales</taxon>
        <taxon>Glomeraceae</taxon>
        <taxon>Rhizophagus</taxon>
    </lineage>
</organism>
<name>A0A2I1GX69_9GLOM</name>
<dbReference type="EMBL" id="LLXI01000982">
    <property type="protein sequence ID" value="PKY51232.1"/>
    <property type="molecule type" value="Genomic_DNA"/>
</dbReference>
<proteinExistence type="predicted"/>
<comment type="caution">
    <text evidence="3">The sequence shown here is derived from an EMBL/GenBank/DDBJ whole genome shotgun (WGS) entry which is preliminary data.</text>
</comment>
<gene>
    <name evidence="3" type="ORF">RhiirA4_532364</name>
</gene>
<dbReference type="AlphaFoldDB" id="A0A2I1GX69"/>
<protein>
    <submittedName>
        <fullName evidence="3">Uncharacterized protein</fullName>
    </submittedName>
</protein>
<evidence type="ECO:0000256" key="1">
    <source>
        <dbReference type="SAM" id="MobiDB-lite"/>
    </source>
</evidence>
<sequence length="125" mass="15022">MESYIMYKSFNFLLYITLHTIATLHLIVIYTDYYELGFFVMYDVIIGLMLLVLTFINTILCHLNFGKSHILLLKFNPNLDKDYEYSDDLDDNDDDDEEEEEKDEKISEKLTRYWKFIKESFNSLV</sequence>
<evidence type="ECO:0000313" key="4">
    <source>
        <dbReference type="Proteomes" id="UP000234323"/>
    </source>
</evidence>
<evidence type="ECO:0000313" key="3">
    <source>
        <dbReference type="EMBL" id="PKY51232.1"/>
    </source>
</evidence>
<dbReference type="Proteomes" id="UP000234323">
    <property type="component" value="Unassembled WGS sequence"/>
</dbReference>
<keyword evidence="2" id="KW-0472">Membrane</keyword>
<keyword evidence="2" id="KW-1133">Transmembrane helix</keyword>
<feature type="region of interest" description="Disordered" evidence="1">
    <location>
        <begin position="86"/>
        <end position="105"/>
    </location>
</feature>
<reference evidence="3 4" key="1">
    <citation type="submission" date="2015-10" db="EMBL/GenBank/DDBJ databases">
        <title>Genome analyses suggest a sexual origin of heterokaryosis in a supposedly ancient asexual fungus.</title>
        <authorList>
            <person name="Ropars J."/>
            <person name="Sedzielewska K."/>
            <person name="Noel J."/>
            <person name="Charron P."/>
            <person name="Farinelli L."/>
            <person name="Marton T."/>
            <person name="Kruger M."/>
            <person name="Pelin A."/>
            <person name="Brachmann A."/>
            <person name="Corradi N."/>
        </authorList>
    </citation>
    <scope>NUCLEOTIDE SEQUENCE [LARGE SCALE GENOMIC DNA]</scope>
    <source>
        <strain evidence="3 4">A4</strain>
    </source>
</reference>
<keyword evidence="4" id="KW-1185">Reference proteome</keyword>
<keyword evidence="2" id="KW-0812">Transmembrane</keyword>
<accession>A0A2I1GX69</accession>
<feature type="compositionally biased region" description="Acidic residues" evidence="1">
    <location>
        <begin position="86"/>
        <end position="102"/>
    </location>
</feature>